<proteinExistence type="predicted"/>
<comment type="caution">
    <text evidence="1">The sequence shown here is derived from an EMBL/GenBank/DDBJ whole genome shotgun (WGS) entry which is preliminary data.</text>
</comment>
<dbReference type="EMBL" id="JAENIM010000046">
    <property type="protein sequence ID" value="MBK1792634.1"/>
    <property type="molecule type" value="Genomic_DNA"/>
</dbReference>
<accession>A0A8J7MIJ0</accession>
<evidence type="ECO:0000313" key="2">
    <source>
        <dbReference type="Proteomes" id="UP000624703"/>
    </source>
</evidence>
<organism evidence="1 2">
    <name type="scientific">Persicirhabdus sediminis</name>
    <dbReference type="NCBI Taxonomy" id="454144"/>
    <lineage>
        <taxon>Bacteria</taxon>
        <taxon>Pseudomonadati</taxon>
        <taxon>Verrucomicrobiota</taxon>
        <taxon>Verrucomicrobiia</taxon>
        <taxon>Verrucomicrobiales</taxon>
        <taxon>Verrucomicrobiaceae</taxon>
        <taxon>Persicirhabdus</taxon>
    </lineage>
</organism>
<keyword evidence="2" id="KW-1185">Reference proteome</keyword>
<reference evidence="1" key="1">
    <citation type="submission" date="2021-01" db="EMBL/GenBank/DDBJ databases">
        <title>Modified the classification status of verrucomicrobia.</title>
        <authorList>
            <person name="Feng X."/>
        </authorList>
    </citation>
    <scope>NUCLEOTIDE SEQUENCE</scope>
    <source>
        <strain evidence="1">_KCTC 22039</strain>
    </source>
</reference>
<sequence length="52" mass="6067">MRTSWPARFFLQRQIIRALVVVGRSRGKFTKYAKIHAARWAAMDKSTLRTST</sequence>
<name>A0A8J7MIJ0_9BACT</name>
<dbReference type="AlphaFoldDB" id="A0A8J7MIJ0"/>
<protein>
    <submittedName>
        <fullName evidence="1">Uncharacterized protein</fullName>
    </submittedName>
</protein>
<dbReference type="RefSeq" id="WP_200312645.1">
    <property type="nucleotide sequence ID" value="NZ_JAENIM010000046.1"/>
</dbReference>
<evidence type="ECO:0000313" key="1">
    <source>
        <dbReference type="EMBL" id="MBK1792634.1"/>
    </source>
</evidence>
<gene>
    <name evidence="1" type="ORF">JIN82_15825</name>
</gene>
<dbReference type="Proteomes" id="UP000624703">
    <property type="component" value="Unassembled WGS sequence"/>
</dbReference>